<dbReference type="InterPro" id="IPR025885">
    <property type="entry name" value="PapC_N"/>
</dbReference>
<dbReference type="KEGG" id="palh:B1H58_09665"/>
<evidence type="ECO:0000256" key="4">
    <source>
        <dbReference type="ARBA" id="ARBA00022452"/>
    </source>
</evidence>
<keyword evidence="8 9" id="KW-0998">Cell outer membrane</keyword>
<organism evidence="13 14">
    <name type="scientific">Pantoea alhagi</name>
    <dbReference type="NCBI Taxonomy" id="1891675"/>
    <lineage>
        <taxon>Bacteria</taxon>
        <taxon>Pseudomonadati</taxon>
        <taxon>Pseudomonadota</taxon>
        <taxon>Gammaproteobacteria</taxon>
        <taxon>Enterobacterales</taxon>
        <taxon>Erwiniaceae</taxon>
        <taxon>Pantoea</taxon>
    </lineage>
</organism>
<evidence type="ECO:0000256" key="7">
    <source>
        <dbReference type="ARBA" id="ARBA00023136"/>
    </source>
</evidence>
<dbReference type="EMBL" id="CP019706">
    <property type="protein sequence ID" value="ARJ42253.1"/>
    <property type="molecule type" value="Genomic_DNA"/>
</dbReference>
<keyword evidence="10" id="KW-1133">Transmembrane helix</keyword>
<dbReference type="STRING" id="1891675.B1H58_09665"/>
<dbReference type="GO" id="GO:0009279">
    <property type="term" value="C:cell outer membrane"/>
    <property type="evidence" value="ECO:0007669"/>
    <property type="project" value="UniProtKB-SubCell"/>
</dbReference>
<comment type="subcellular location">
    <subcellularLocation>
        <location evidence="1 9">Cell outer membrane</location>
        <topology evidence="1 9">Multi-pass membrane protein</topology>
    </subcellularLocation>
</comment>
<feature type="domain" description="PapC N-terminal" evidence="12">
    <location>
        <begin position="62"/>
        <end position="211"/>
    </location>
</feature>
<keyword evidence="14" id="KW-1185">Reference proteome</keyword>
<dbReference type="InterPro" id="IPR042186">
    <property type="entry name" value="FimD_plug_dom"/>
</dbReference>
<evidence type="ECO:0000259" key="12">
    <source>
        <dbReference type="Pfam" id="PF13954"/>
    </source>
</evidence>
<name>A0A1W6B5B9_9GAMM</name>
<evidence type="ECO:0000256" key="5">
    <source>
        <dbReference type="ARBA" id="ARBA00022692"/>
    </source>
</evidence>
<dbReference type="Gene3D" id="2.60.40.3110">
    <property type="match status" value="1"/>
</dbReference>
<evidence type="ECO:0000256" key="6">
    <source>
        <dbReference type="ARBA" id="ARBA00022729"/>
    </source>
</evidence>
<dbReference type="Pfam" id="PF13953">
    <property type="entry name" value="PapC_C"/>
    <property type="match status" value="1"/>
</dbReference>
<keyword evidence="6" id="KW-0732">Signal</keyword>
<comment type="similarity">
    <text evidence="2 9">Belongs to the fimbrial export usher family.</text>
</comment>
<dbReference type="InterPro" id="IPR000015">
    <property type="entry name" value="Fimb_usher"/>
</dbReference>
<dbReference type="Gene3D" id="2.60.40.2610">
    <property type="entry name" value="Outer membrane usher protein FimD, plug domain"/>
    <property type="match status" value="1"/>
</dbReference>
<dbReference type="PANTHER" id="PTHR30451:SF20">
    <property type="entry name" value="FIMBRIAE USHER"/>
    <property type="match status" value="1"/>
</dbReference>
<dbReference type="GO" id="GO:0015473">
    <property type="term" value="F:fimbrial usher porin activity"/>
    <property type="evidence" value="ECO:0007669"/>
    <property type="project" value="InterPro"/>
</dbReference>
<evidence type="ECO:0000256" key="8">
    <source>
        <dbReference type="ARBA" id="ARBA00023237"/>
    </source>
</evidence>
<dbReference type="AlphaFoldDB" id="A0A1W6B5B9"/>
<dbReference type="InterPro" id="IPR043142">
    <property type="entry name" value="PapC-like_C_sf"/>
</dbReference>
<dbReference type="PROSITE" id="PS01151">
    <property type="entry name" value="FIMBRIAL_USHER"/>
    <property type="match status" value="1"/>
</dbReference>
<dbReference type="InterPro" id="IPR025949">
    <property type="entry name" value="PapC-like_C"/>
</dbReference>
<evidence type="ECO:0000256" key="3">
    <source>
        <dbReference type="ARBA" id="ARBA00022448"/>
    </source>
</evidence>
<dbReference type="OrthoDB" id="6554712at2"/>
<keyword evidence="3 9" id="KW-0813">Transport</keyword>
<keyword evidence="7 9" id="KW-0472">Membrane</keyword>
<dbReference type="Proteomes" id="UP000192900">
    <property type="component" value="Chromosome"/>
</dbReference>
<gene>
    <name evidence="13" type="ORF">B1H58_09665</name>
</gene>
<dbReference type="Gene3D" id="3.10.20.410">
    <property type="match status" value="1"/>
</dbReference>
<dbReference type="Pfam" id="PF00577">
    <property type="entry name" value="Usher"/>
    <property type="match status" value="1"/>
</dbReference>
<dbReference type="InterPro" id="IPR037224">
    <property type="entry name" value="PapC_N_sf"/>
</dbReference>
<evidence type="ECO:0000256" key="2">
    <source>
        <dbReference type="ARBA" id="ARBA00008064"/>
    </source>
</evidence>
<dbReference type="PANTHER" id="PTHR30451">
    <property type="entry name" value="OUTER MEMBRANE USHER PROTEIN"/>
    <property type="match status" value="1"/>
</dbReference>
<keyword evidence="5 9" id="KW-0812">Transmembrane</keyword>
<feature type="transmembrane region" description="Helical" evidence="10">
    <location>
        <begin position="21"/>
        <end position="42"/>
    </location>
</feature>
<evidence type="ECO:0000313" key="13">
    <source>
        <dbReference type="EMBL" id="ARJ42253.1"/>
    </source>
</evidence>
<dbReference type="Pfam" id="PF13954">
    <property type="entry name" value="PapC_N"/>
    <property type="match status" value="1"/>
</dbReference>
<sequence length="882" mass="96707">MKPKETRKYAQRVIRESKITYAIRRTFMASLVLIARFSIFAYGSANALPVRTDPGIRTETVKFNSSFIHGQSVDVSRFYNGNPAPVGKYAIQVSVNGESRGQHNVLFRSVENDISAQPCFTKNELTSLGIKYSVEPSSTVPEKQEQNKEENIQCATIDKWIAGARANYMAGDFYLDLIVPQAWLIRYPRGYTDPNSWDSGITAALFDYNGNFYVQQNSGSFFSNEDRSVNGNFAMMAGLNFYDWRLRKRLNTNWSSGSSKHTESLFTYLQRDVPTLRSQLTLGDSTTSGALFDSLTVRGIQLQSDDRMLPDGLRYYTPLIRGIAETNARVQVTQRGKILYETTVPAGPFELSDIGAMGYGGDLQATIIEADGRQRTHVVPFSAPPMLLHDGVSRFGVTVGKVQDSSLSEKPSLAQLFWQYGLGNMYTLYGGGQLSENYTAAGIGNAFNTPLGGVSMDVIRAYSEPGKGKSSSGNSYNISFSKYLDTTATDVTLAAWRYSSKGFFSLRDAMLERYGARADDYMVDYRTRQRFTVSVGQPLWNGGRVNFSGNFYQYWKDRSATSQYMLSYNKSERNFSWSVAASRAYNGNGHNVNSVMFSISVPLDRSNMIDKPVFNTMYSTVYHDNDGRSALQVNAIGSQGEQNELSYGVGSAVSKSKNNVTNSTFNGNINYSSPVGQFGSTVAVGNKSSQLSFSANGSLVAHNGGITAGPRLGDNPFALVEAPGAEGARMLNGYGSQIDANGYAIVPSLTPYRKNTIAVNTQGLPDTVDVLENESSVIPRTGAAIKVNVKTQVGEPVVLIVKDSKGKPLPIGSDIYDERNNSLGIIGQGGMAFIRGWQAEKNNLYVKNANGQRLCTIYSNANVTRKIMEAMGLVTQVGVLCQ</sequence>
<dbReference type="SUPFAM" id="SSF141729">
    <property type="entry name" value="FimD N-terminal domain-like"/>
    <property type="match status" value="1"/>
</dbReference>
<accession>A0A1W6B5B9</accession>
<feature type="domain" description="PapC-like C-terminal" evidence="11">
    <location>
        <begin position="801"/>
        <end position="857"/>
    </location>
</feature>
<dbReference type="Gene3D" id="2.60.40.2070">
    <property type="match status" value="1"/>
</dbReference>
<reference evidence="13 14" key="1">
    <citation type="submission" date="2017-02" db="EMBL/GenBank/DDBJ databases">
        <title>Complete genome sequence of the drought resistance-promoting endophyte Pantoea alhagi LTYR-11Z.</title>
        <authorList>
            <person name="Zhang L."/>
        </authorList>
    </citation>
    <scope>NUCLEOTIDE SEQUENCE [LARGE SCALE GENOMIC DNA]</scope>
    <source>
        <strain evidence="13 14">LTYR-11Z</strain>
    </source>
</reference>
<dbReference type="InterPro" id="IPR018030">
    <property type="entry name" value="Fimbrial_membr_usher_CS"/>
</dbReference>
<evidence type="ECO:0000313" key="14">
    <source>
        <dbReference type="Proteomes" id="UP000192900"/>
    </source>
</evidence>
<keyword evidence="4" id="KW-1134">Transmembrane beta strand</keyword>
<evidence type="ECO:0000256" key="1">
    <source>
        <dbReference type="ARBA" id="ARBA00004571"/>
    </source>
</evidence>
<evidence type="ECO:0000256" key="9">
    <source>
        <dbReference type="RuleBase" id="RU003884"/>
    </source>
</evidence>
<dbReference type="GO" id="GO:0009297">
    <property type="term" value="P:pilus assembly"/>
    <property type="evidence" value="ECO:0007669"/>
    <property type="project" value="InterPro"/>
</dbReference>
<evidence type="ECO:0000256" key="10">
    <source>
        <dbReference type="SAM" id="Phobius"/>
    </source>
</evidence>
<proteinExistence type="inferred from homology"/>
<keyword evidence="9" id="KW-1029">Fimbrium biogenesis</keyword>
<protein>
    <submittedName>
        <fullName evidence="13">Fimbrial usher protein</fullName>
    </submittedName>
</protein>
<evidence type="ECO:0000259" key="11">
    <source>
        <dbReference type="Pfam" id="PF13953"/>
    </source>
</evidence>